<dbReference type="InterPro" id="IPR004345">
    <property type="entry name" value="TB2_DP1_HVA22"/>
</dbReference>
<evidence type="ECO:0000313" key="3">
    <source>
        <dbReference type="EMBL" id="CAK9222250.1"/>
    </source>
</evidence>
<sequence length="292" mass="32620">MMGSFITRGMIMALGYAYPAYECFKIVERNRPDSEDLRFWCQYWIIIAVLTVLERVGDVLVSWVPMYSEAKLAFIIYLWYPKTKGTTYVYTTFLRPLVSRHELEIDRNLNELSLRAADVALVWWQRGSVYIQARFYELLQFIASQSNRPQAAPRRPTTAPIPPRSRDLNQAHLRTGSQGSNQGYPPGPPAGSGGGGYPPVVDGPYPLGPAANAGQSLYPPVGGPYPPPPAPYPPGPGGLPQRRGNSRASELGEDEDLDYNFVERRPIPPRGDQDPLQPPYNTRNRLRTGRSG</sequence>
<dbReference type="PANTHER" id="PTHR12300">
    <property type="entry name" value="HVA22-LIKE PROTEINS"/>
    <property type="match status" value="1"/>
</dbReference>
<gene>
    <name evidence="3" type="ORF">CSSPTR1EN2_LOCUS15971</name>
</gene>
<evidence type="ECO:0000313" key="4">
    <source>
        <dbReference type="Proteomes" id="UP001497512"/>
    </source>
</evidence>
<comment type="similarity">
    <text evidence="1">Belongs to the DP1 family.</text>
</comment>
<keyword evidence="4" id="KW-1185">Reference proteome</keyword>
<feature type="compositionally biased region" description="Low complexity" evidence="2">
    <location>
        <begin position="148"/>
        <end position="158"/>
    </location>
</feature>
<accession>A0ABP0UHK6</accession>
<feature type="compositionally biased region" description="Pro residues" evidence="2">
    <location>
        <begin position="221"/>
        <end position="237"/>
    </location>
</feature>
<protein>
    <recommendedName>
        <fullName evidence="1">HVA22-like protein</fullName>
    </recommendedName>
</protein>
<feature type="compositionally biased region" description="Low complexity" evidence="2">
    <location>
        <begin position="198"/>
        <end position="209"/>
    </location>
</feature>
<name>A0ABP0UHK6_9BRYO</name>
<dbReference type="PANTHER" id="PTHR12300:SF117">
    <property type="entry name" value="LP05237P-RELATED"/>
    <property type="match status" value="1"/>
</dbReference>
<dbReference type="EMBL" id="OZ019896">
    <property type="protein sequence ID" value="CAK9222250.1"/>
    <property type="molecule type" value="Genomic_DNA"/>
</dbReference>
<dbReference type="Proteomes" id="UP001497512">
    <property type="component" value="Chromosome 4"/>
</dbReference>
<reference evidence="3" key="1">
    <citation type="submission" date="2024-02" db="EMBL/GenBank/DDBJ databases">
        <authorList>
            <consortium name="ELIXIR-Norway"/>
            <consortium name="Elixir Norway"/>
        </authorList>
    </citation>
    <scope>NUCLEOTIDE SEQUENCE</scope>
</reference>
<evidence type="ECO:0000256" key="1">
    <source>
        <dbReference type="RuleBase" id="RU362006"/>
    </source>
</evidence>
<evidence type="ECO:0000256" key="2">
    <source>
        <dbReference type="SAM" id="MobiDB-lite"/>
    </source>
</evidence>
<feature type="region of interest" description="Disordered" evidence="2">
    <location>
        <begin position="147"/>
        <end position="292"/>
    </location>
</feature>
<comment type="subcellular location">
    <subcellularLocation>
        <location evidence="1">Membrane</location>
        <topology evidence="1">Multi-pass membrane protein</topology>
    </subcellularLocation>
</comment>
<organism evidence="3 4">
    <name type="scientific">Sphagnum troendelagicum</name>
    <dbReference type="NCBI Taxonomy" id="128251"/>
    <lineage>
        <taxon>Eukaryota</taxon>
        <taxon>Viridiplantae</taxon>
        <taxon>Streptophyta</taxon>
        <taxon>Embryophyta</taxon>
        <taxon>Bryophyta</taxon>
        <taxon>Sphagnophytina</taxon>
        <taxon>Sphagnopsida</taxon>
        <taxon>Sphagnales</taxon>
        <taxon>Sphagnaceae</taxon>
        <taxon>Sphagnum</taxon>
    </lineage>
</organism>
<dbReference type="Pfam" id="PF03134">
    <property type="entry name" value="TB2_DP1_HVA22"/>
    <property type="match status" value="1"/>
</dbReference>
<proteinExistence type="inferred from homology"/>